<keyword evidence="2" id="KW-0413">Isomerase</keyword>
<evidence type="ECO:0000256" key="1">
    <source>
        <dbReference type="ARBA" id="ARBA00008270"/>
    </source>
</evidence>
<evidence type="ECO:0000313" key="6">
    <source>
        <dbReference type="Proteomes" id="UP000070258"/>
    </source>
</evidence>
<organism evidence="5 6">
    <name type="scientific">Tsukamurella pseudospumae</name>
    <dbReference type="NCBI Taxonomy" id="239498"/>
    <lineage>
        <taxon>Bacteria</taxon>
        <taxon>Bacillati</taxon>
        <taxon>Actinomycetota</taxon>
        <taxon>Actinomycetes</taxon>
        <taxon>Mycobacteriales</taxon>
        <taxon>Tsukamurellaceae</taxon>
        <taxon>Tsukamurella</taxon>
    </lineage>
</organism>
<name>A0A138AVV5_9ACTN</name>
<gene>
    <name evidence="5" type="ORF">AXK60_01440</name>
    <name evidence="4" type="ORF">AXK61_08870</name>
</gene>
<dbReference type="PANTHER" id="PTHR13774">
    <property type="entry name" value="PHENAZINE BIOSYNTHESIS PROTEIN"/>
    <property type="match status" value="1"/>
</dbReference>
<dbReference type="Gene3D" id="3.10.310.10">
    <property type="entry name" value="Diaminopimelate Epimerase, Chain A, domain 1"/>
    <property type="match status" value="2"/>
</dbReference>
<dbReference type="EMBL" id="LSRE01000049">
    <property type="protein sequence ID" value="KXO89538.1"/>
    <property type="molecule type" value="Genomic_DNA"/>
</dbReference>
<dbReference type="GO" id="GO:0005737">
    <property type="term" value="C:cytoplasm"/>
    <property type="evidence" value="ECO:0007669"/>
    <property type="project" value="TreeGrafter"/>
</dbReference>
<dbReference type="PANTHER" id="PTHR13774:SF39">
    <property type="entry name" value="BIOSYNTHESIS PROTEIN, PUTATIVE-RELATED"/>
    <property type="match status" value="1"/>
</dbReference>
<dbReference type="Pfam" id="PF02567">
    <property type="entry name" value="PhzC-PhzF"/>
    <property type="match status" value="1"/>
</dbReference>
<dbReference type="STRING" id="239498.AXK60_01440"/>
<dbReference type="Proteomes" id="UP000070409">
    <property type="component" value="Unassembled WGS sequence"/>
</dbReference>
<comment type="caution">
    <text evidence="5">The sequence shown here is derived from an EMBL/GenBank/DDBJ whole genome shotgun (WGS) entry which is preliminary data.</text>
</comment>
<dbReference type="RefSeq" id="WP_068569205.1">
    <property type="nucleotide sequence ID" value="NZ_LSRE01000049.1"/>
</dbReference>
<reference evidence="6" key="3">
    <citation type="submission" date="2016-02" db="EMBL/GenBank/DDBJ databases">
        <authorList>
            <person name="Wen L."/>
            <person name="He K."/>
            <person name="Yang H."/>
        </authorList>
    </citation>
    <scope>NUCLEOTIDE SEQUENCE [LARGE SCALE GENOMIC DNA]</scope>
    <source>
        <strain evidence="6">JCM 15929</strain>
    </source>
</reference>
<dbReference type="OrthoDB" id="9788221at2"/>
<dbReference type="Proteomes" id="UP000070258">
    <property type="component" value="Unassembled WGS sequence"/>
</dbReference>
<reference evidence="4 7" key="2">
    <citation type="submission" date="2016-02" db="EMBL/GenBank/DDBJ databases">
        <authorList>
            <person name="Teng J.L."/>
            <person name="Tang Y."/>
            <person name="Huang Y."/>
            <person name="Guo F."/>
            <person name="Wei W."/>
            <person name="Chen J.H."/>
            <person name="Wong S.Y."/>
            <person name="Lau S.K."/>
            <person name="Woo P.C."/>
        </authorList>
    </citation>
    <scope>NUCLEOTIDE SEQUENCE [LARGE SCALE GENOMIC DNA]</scope>
    <source>
        <strain evidence="4 7">JCM 13375</strain>
    </source>
</reference>
<evidence type="ECO:0000313" key="5">
    <source>
        <dbReference type="EMBL" id="KXP14591.1"/>
    </source>
</evidence>
<protein>
    <submittedName>
        <fullName evidence="5">Phenazine biosynthesis protein PhzF</fullName>
    </submittedName>
</protein>
<accession>A0A138AVV5</accession>
<dbReference type="EMBL" id="LSRF01000001">
    <property type="protein sequence ID" value="KXP14591.1"/>
    <property type="molecule type" value="Genomic_DNA"/>
</dbReference>
<feature type="active site" evidence="3">
    <location>
        <position position="46"/>
    </location>
</feature>
<evidence type="ECO:0000256" key="3">
    <source>
        <dbReference type="PIRSR" id="PIRSR016184-1"/>
    </source>
</evidence>
<dbReference type="GO" id="GO:0016853">
    <property type="term" value="F:isomerase activity"/>
    <property type="evidence" value="ECO:0007669"/>
    <property type="project" value="UniProtKB-KW"/>
</dbReference>
<sequence length="287" mass="30310">MDAEVLRYVAFADAPHGGNPAGLVLDAAGLSEADMLRIAGEVGYSETAFVIDRADIAAGEPRRLRVRYYSPAAEVPFCGHATVALASALAEREGPGPFVFATQSGEVRLETSRTDDDAVAVAFTSVEPATAPIPDGRLDALLDLLSLTRDDLADGYPPLQSFAGAWHPMLVLADRELFHQFSFAPKPLADLMGEEWAGTVTVLSPLDDDLYEARNLFPVGRITQDPATGSAAASTGAYLREIDHVPAGRRVTILQGAHVGRPSRLVVDIPPTGGITVSGRAVEIPGV</sequence>
<dbReference type="SUPFAM" id="SSF54506">
    <property type="entry name" value="Diaminopimelate epimerase-like"/>
    <property type="match status" value="1"/>
</dbReference>
<evidence type="ECO:0000256" key="2">
    <source>
        <dbReference type="ARBA" id="ARBA00023235"/>
    </source>
</evidence>
<dbReference type="NCBIfam" id="TIGR00654">
    <property type="entry name" value="PhzF_family"/>
    <property type="match status" value="1"/>
</dbReference>
<proteinExistence type="inferred from homology"/>
<reference evidence="5" key="1">
    <citation type="submission" date="2016-02" db="EMBL/GenBank/DDBJ databases">
        <authorList>
            <person name="Teng J.L."/>
            <person name="Yang Y."/>
            <person name="Huang Y."/>
            <person name="Guo F."/>
            <person name="Wei W."/>
            <person name="Chen J.H."/>
            <person name="Wong S.Y."/>
            <person name="Lau S.K."/>
            <person name="Woo P.C."/>
        </authorList>
    </citation>
    <scope>NUCLEOTIDE SEQUENCE</scope>
    <source>
        <strain evidence="5">JCM 15929</strain>
    </source>
</reference>
<evidence type="ECO:0000313" key="4">
    <source>
        <dbReference type="EMBL" id="KXO89538.1"/>
    </source>
</evidence>
<dbReference type="PIRSF" id="PIRSF016184">
    <property type="entry name" value="PhzC_PhzF"/>
    <property type="match status" value="1"/>
</dbReference>
<comment type="similarity">
    <text evidence="1">Belongs to the PhzF family.</text>
</comment>
<dbReference type="InterPro" id="IPR003719">
    <property type="entry name" value="Phenazine_PhzF-like"/>
</dbReference>
<evidence type="ECO:0000313" key="7">
    <source>
        <dbReference type="Proteomes" id="UP000070409"/>
    </source>
</evidence>
<keyword evidence="7" id="KW-1185">Reference proteome</keyword>
<dbReference type="AlphaFoldDB" id="A0A138AVV5"/>